<dbReference type="InterPro" id="IPR001626">
    <property type="entry name" value="ABC_TroCD"/>
</dbReference>
<dbReference type="Proteomes" id="UP000553981">
    <property type="component" value="Unassembled WGS sequence"/>
</dbReference>
<dbReference type="RefSeq" id="WP_169761788.1">
    <property type="nucleotide sequence ID" value="NZ_JABCUI010000004.1"/>
</dbReference>
<dbReference type="GO" id="GO:0055085">
    <property type="term" value="P:transmembrane transport"/>
    <property type="evidence" value="ECO:0007669"/>
    <property type="project" value="InterPro"/>
</dbReference>
<keyword evidence="4 7" id="KW-1133">Transmembrane helix</keyword>
<proteinExistence type="inferred from homology"/>
<keyword evidence="3 6" id="KW-0812">Transmembrane</keyword>
<evidence type="ECO:0000313" key="8">
    <source>
        <dbReference type="EMBL" id="NMW87877.1"/>
    </source>
</evidence>
<evidence type="ECO:0000256" key="1">
    <source>
        <dbReference type="ARBA" id="ARBA00004141"/>
    </source>
</evidence>
<dbReference type="EMBL" id="JABCUI010000004">
    <property type="protein sequence ID" value="NMW87877.1"/>
    <property type="molecule type" value="Genomic_DNA"/>
</dbReference>
<keyword evidence="5 7" id="KW-0472">Membrane</keyword>
<gene>
    <name evidence="8" type="ORF">HHJ67_09025</name>
</gene>
<organism evidence="8 9">
    <name type="scientific">Mobiluncus curtisii</name>
    <dbReference type="NCBI Taxonomy" id="2051"/>
    <lineage>
        <taxon>Bacteria</taxon>
        <taxon>Bacillati</taxon>
        <taxon>Actinomycetota</taxon>
        <taxon>Actinomycetes</taxon>
        <taxon>Actinomycetales</taxon>
        <taxon>Actinomycetaceae</taxon>
        <taxon>Mobiluncus</taxon>
    </lineage>
</organism>
<accession>A0A7Y0UIP1</accession>
<sequence length="286" mass="29974">MDAIINFHDFWQLVPLVRESLVAAAILAVVSGILSPLVQLRDAAFAVHGTSELSFAGASVALFLGASVTGGAIAGSIVAALLMSATYTRRWGTNALIGVLLPFGLGIGVLFLALYKGRSANKFGLLTGQIVSVDENQLTVFAVVGILVLVTIACFGRRLYYAAVDPVVALSKGVSPRVMNLCFMLILGLVVALAVQMVGALLVLSLLITPGAAAARISANPLRQHAWSVLFALIAAEGGILLSLGPGLPISPYITTISFLIFLICWAVGTLRDQTTWSRRKQGLSS</sequence>
<comment type="subcellular location">
    <subcellularLocation>
        <location evidence="6">Cell membrane</location>
        <topology evidence="6">Multi-pass membrane protein</topology>
    </subcellularLocation>
    <subcellularLocation>
        <location evidence="1">Membrane</location>
        <topology evidence="1">Multi-pass membrane protein</topology>
    </subcellularLocation>
</comment>
<reference evidence="8 9" key="1">
    <citation type="submission" date="2020-04" db="EMBL/GenBank/DDBJ databases">
        <title>Antimicrobial susceptibility and clonality of vaginal-derived multi-drug resistant Mobiluncus isolates in China.</title>
        <authorList>
            <person name="Zhang X."/>
        </authorList>
    </citation>
    <scope>NUCLEOTIDE SEQUENCE [LARGE SCALE GENOMIC DNA]</scope>
    <source>
        <strain evidence="8 9">19</strain>
    </source>
</reference>
<feature type="transmembrane region" description="Helical" evidence="7">
    <location>
        <begin position="250"/>
        <end position="271"/>
    </location>
</feature>
<evidence type="ECO:0000256" key="3">
    <source>
        <dbReference type="ARBA" id="ARBA00022692"/>
    </source>
</evidence>
<dbReference type="Pfam" id="PF00950">
    <property type="entry name" value="ABC-3"/>
    <property type="match status" value="1"/>
</dbReference>
<evidence type="ECO:0000313" key="9">
    <source>
        <dbReference type="Proteomes" id="UP000553981"/>
    </source>
</evidence>
<evidence type="ECO:0000256" key="6">
    <source>
        <dbReference type="RuleBase" id="RU003943"/>
    </source>
</evidence>
<feature type="transmembrane region" description="Helical" evidence="7">
    <location>
        <begin position="21"/>
        <end position="40"/>
    </location>
</feature>
<feature type="transmembrane region" description="Helical" evidence="7">
    <location>
        <begin position="95"/>
        <end position="117"/>
    </location>
</feature>
<evidence type="ECO:0000256" key="7">
    <source>
        <dbReference type="SAM" id="Phobius"/>
    </source>
</evidence>
<feature type="transmembrane region" description="Helical" evidence="7">
    <location>
        <begin position="137"/>
        <end position="156"/>
    </location>
</feature>
<name>A0A7Y0UIP1_9ACTO</name>
<evidence type="ECO:0000256" key="4">
    <source>
        <dbReference type="ARBA" id="ARBA00022989"/>
    </source>
</evidence>
<protein>
    <submittedName>
        <fullName evidence="8">Metal ABC transporter permease</fullName>
    </submittedName>
</protein>
<dbReference type="Gene3D" id="1.10.3470.10">
    <property type="entry name" value="ABC transporter involved in vitamin B12 uptake, BtuC"/>
    <property type="match status" value="1"/>
</dbReference>
<dbReference type="SUPFAM" id="SSF81345">
    <property type="entry name" value="ABC transporter involved in vitamin B12 uptake, BtuC"/>
    <property type="match status" value="1"/>
</dbReference>
<dbReference type="InterPro" id="IPR037294">
    <property type="entry name" value="ABC_BtuC-like"/>
</dbReference>
<evidence type="ECO:0000256" key="5">
    <source>
        <dbReference type="ARBA" id="ARBA00023136"/>
    </source>
</evidence>
<dbReference type="PANTHER" id="PTHR30477:SF0">
    <property type="entry name" value="METAL TRANSPORT SYSTEM MEMBRANE PROTEIN TM_0125-RELATED"/>
    <property type="match status" value="1"/>
</dbReference>
<comment type="similarity">
    <text evidence="2 6">Belongs to the ABC-3 integral membrane protein family.</text>
</comment>
<comment type="caution">
    <text evidence="8">The sequence shown here is derived from an EMBL/GenBank/DDBJ whole genome shotgun (WGS) entry which is preliminary data.</text>
</comment>
<evidence type="ECO:0000256" key="2">
    <source>
        <dbReference type="ARBA" id="ARBA00008034"/>
    </source>
</evidence>
<dbReference type="AlphaFoldDB" id="A0A7Y0UIP1"/>
<feature type="transmembrane region" description="Helical" evidence="7">
    <location>
        <begin position="60"/>
        <end position="83"/>
    </location>
</feature>
<keyword evidence="6" id="KW-0813">Transport</keyword>
<feature type="transmembrane region" description="Helical" evidence="7">
    <location>
        <begin position="177"/>
        <end position="195"/>
    </location>
</feature>
<dbReference type="PANTHER" id="PTHR30477">
    <property type="entry name" value="ABC-TRANSPORTER METAL-BINDING PROTEIN"/>
    <property type="match status" value="1"/>
</dbReference>
<dbReference type="GO" id="GO:0043190">
    <property type="term" value="C:ATP-binding cassette (ABC) transporter complex"/>
    <property type="evidence" value="ECO:0007669"/>
    <property type="project" value="InterPro"/>
</dbReference>